<comment type="caution">
    <text evidence="1">The sequence shown here is derived from an EMBL/GenBank/DDBJ whole genome shotgun (WGS) entry which is preliminary data.</text>
</comment>
<proteinExistence type="predicted"/>
<sequence>MLEHWRRSMMLLFTLTNRITVRVVKIVRGEAWGNKKEEYLGYIVEYLLHIKWFPLWNVEPEKFVVRRLQYGQTCSVELEVGEIYLVGYNFKPYFEFARLFSTVTPAELEMLKFKKCDPREYPFAGLPDLKTNFSRIL</sequence>
<evidence type="ECO:0000313" key="2">
    <source>
        <dbReference type="Proteomes" id="UP000024635"/>
    </source>
</evidence>
<dbReference type="EMBL" id="JARK01001447">
    <property type="protein sequence ID" value="EYC00988.1"/>
    <property type="molecule type" value="Genomic_DNA"/>
</dbReference>
<name>A0A016TED7_9BILA</name>
<evidence type="ECO:0000313" key="1">
    <source>
        <dbReference type="EMBL" id="EYC00988.1"/>
    </source>
</evidence>
<dbReference type="AlphaFoldDB" id="A0A016TED7"/>
<organism evidence="1 2">
    <name type="scientific">Ancylostoma ceylanicum</name>
    <dbReference type="NCBI Taxonomy" id="53326"/>
    <lineage>
        <taxon>Eukaryota</taxon>
        <taxon>Metazoa</taxon>
        <taxon>Ecdysozoa</taxon>
        <taxon>Nematoda</taxon>
        <taxon>Chromadorea</taxon>
        <taxon>Rhabditida</taxon>
        <taxon>Rhabditina</taxon>
        <taxon>Rhabditomorpha</taxon>
        <taxon>Strongyloidea</taxon>
        <taxon>Ancylostomatidae</taxon>
        <taxon>Ancylostomatinae</taxon>
        <taxon>Ancylostoma</taxon>
    </lineage>
</organism>
<dbReference type="Proteomes" id="UP000024635">
    <property type="component" value="Unassembled WGS sequence"/>
</dbReference>
<reference evidence="2" key="1">
    <citation type="journal article" date="2015" name="Nat. Genet.">
        <title>The genome and transcriptome of the zoonotic hookworm Ancylostoma ceylanicum identify infection-specific gene families.</title>
        <authorList>
            <person name="Schwarz E.M."/>
            <person name="Hu Y."/>
            <person name="Antoshechkin I."/>
            <person name="Miller M.M."/>
            <person name="Sternberg P.W."/>
            <person name="Aroian R.V."/>
        </authorList>
    </citation>
    <scope>NUCLEOTIDE SEQUENCE</scope>
    <source>
        <strain evidence="2">HY135</strain>
    </source>
</reference>
<protein>
    <submittedName>
        <fullName evidence="1">Uncharacterized protein</fullName>
    </submittedName>
</protein>
<keyword evidence="2" id="KW-1185">Reference proteome</keyword>
<accession>A0A016TED7</accession>
<gene>
    <name evidence="1" type="primary">Acey_s0111.g234</name>
    <name evidence="1" type="ORF">Y032_0111g234</name>
</gene>